<dbReference type="AlphaFoldDB" id="A0A382ASD6"/>
<feature type="domain" description="NAD-dependent epimerase/dehydratase" evidence="1">
    <location>
        <begin position="3"/>
        <end position="225"/>
    </location>
</feature>
<dbReference type="InterPro" id="IPR001509">
    <property type="entry name" value="Epimerase_deHydtase"/>
</dbReference>
<dbReference type="Gene3D" id="3.40.50.720">
    <property type="entry name" value="NAD(P)-binding Rossmann-like Domain"/>
    <property type="match status" value="1"/>
</dbReference>
<evidence type="ECO:0000259" key="1">
    <source>
        <dbReference type="Pfam" id="PF01370"/>
    </source>
</evidence>
<reference evidence="2" key="1">
    <citation type="submission" date="2018-05" db="EMBL/GenBank/DDBJ databases">
        <authorList>
            <person name="Lanie J.A."/>
            <person name="Ng W.-L."/>
            <person name="Kazmierczak K.M."/>
            <person name="Andrzejewski T.M."/>
            <person name="Davidsen T.M."/>
            <person name="Wayne K.J."/>
            <person name="Tettelin H."/>
            <person name="Glass J.I."/>
            <person name="Rusch D."/>
            <person name="Podicherti R."/>
            <person name="Tsui H.-C.T."/>
            <person name="Winkler M.E."/>
        </authorList>
    </citation>
    <scope>NUCLEOTIDE SEQUENCE</scope>
</reference>
<organism evidence="2">
    <name type="scientific">marine metagenome</name>
    <dbReference type="NCBI Taxonomy" id="408172"/>
    <lineage>
        <taxon>unclassified sequences</taxon>
        <taxon>metagenomes</taxon>
        <taxon>ecological metagenomes</taxon>
    </lineage>
</organism>
<dbReference type="InterPro" id="IPR050177">
    <property type="entry name" value="Lipid_A_modif_metabolic_enz"/>
</dbReference>
<dbReference type="EMBL" id="UINC01026552">
    <property type="protein sequence ID" value="SVB04211.1"/>
    <property type="molecule type" value="Genomic_DNA"/>
</dbReference>
<dbReference type="SUPFAM" id="SSF51735">
    <property type="entry name" value="NAD(P)-binding Rossmann-fold domains"/>
    <property type="match status" value="1"/>
</dbReference>
<sequence length="350" mass="39269">VEQLLAAGHNVAIFSRGNVRPPFWEDIEHIAGDRDDPQVLRQQLAGRQFDGVLDNQCYDRQEAQAVVDTLQGQVGRFVVASTVSVYGEGGHAKGRHTVRQPLADEERFAIDYRSLEPVHETDLDSRSQSWEMRPHLSEYGEGKRQVERVMLEAEGWPWIVVRVPATLGPHDPSGRFAWWLTRILDGEPILLPDGGTLAVQLGYSHDLAQFLVRLLEDGPVRNIYNYAQHELPQLANWLQVIADAAGKPLNTVSVPSSILHLATQLPWEEWSYAPFSYCPLLMSVAKAEAEMGLGFRTSLREWVQTTVDSYLVDPESLSSAKHADQRPAEVEFAKRWTTICNQLIPSLSAS</sequence>
<gene>
    <name evidence="2" type="ORF">METZ01_LOCUS157065</name>
</gene>
<accession>A0A382ASD6</accession>
<dbReference type="Pfam" id="PF01370">
    <property type="entry name" value="Epimerase"/>
    <property type="match status" value="1"/>
</dbReference>
<name>A0A382ASD6_9ZZZZ</name>
<evidence type="ECO:0000313" key="2">
    <source>
        <dbReference type="EMBL" id="SVB04211.1"/>
    </source>
</evidence>
<protein>
    <recommendedName>
        <fullName evidence="1">NAD-dependent epimerase/dehydratase domain-containing protein</fullName>
    </recommendedName>
</protein>
<proteinExistence type="predicted"/>
<dbReference type="InterPro" id="IPR036291">
    <property type="entry name" value="NAD(P)-bd_dom_sf"/>
</dbReference>
<feature type="non-terminal residue" evidence="2">
    <location>
        <position position="1"/>
    </location>
</feature>
<dbReference type="PANTHER" id="PTHR43245">
    <property type="entry name" value="BIFUNCTIONAL POLYMYXIN RESISTANCE PROTEIN ARNA"/>
    <property type="match status" value="1"/>
</dbReference>